<evidence type="ECO:0000256" key="1">
    <source>
        <dbReference type="SAM" id="Phobius"/>
    </source>
</evidence>
<dbReference type="Gene3D" id="3.30.700.10">
    <property type="entry name" value="Glycoprotein, Type 4 Pilin"/>
    <property type="match status" value="1"/>
</dbReference>
<dbReference type="Pfam" id="PF07963">
    <property type="entry name" value="N_methyl"/>
    <property type="match status" value="1"/>
</dbReference>
<feature type="transmembrane region" description="Helical" evidence="1">
    <location>
        <begin position="12"/>
        <end position="34"/>
    </location>
</feature>
<reference evidence="2 3" key="1">
    <citation type="journal article" date="2016" name="Nat. Commun.">
        <title>Thousands of microbial genomes shed light on interconnected biogeochemical processes in an aquifer system.</title>
        <authorList>
            <person name="Anantharaman K."/>
            <person name="Brown C.T."/>
            <person name="Hug L.A."/>
            <person name="Sharon I."/>
            <person name="Castelle C.J."/>
            <person name="Probst A.J."/>
            <person name="Thomas B.C."/>
            <person name="Singh A."/>
            <person name="Wilkins M.J."/>
            <person name="Karaoz U."/>
            <person name="Brodie E.L."/>
            <person name="Williams K.H."/>
            <person name="Hubbard S.S."/>
            <person name="Banfield J.F."/>
        </authorList>
    </citation>
    <scope>NUCLEOTIDE SEQUENCE [LARGE SCALE GENOMIC DNA]</scope>
</reference>
<dbReference type="Proteomes" id="UP000176339">
    <property type="component" value="Unassembled WGS sequence"/>
</dbReference>
<evidence type="ECO:0000313" key="2">
    <source>
        <dbReference type="EMBL" id="OGE83922.1"/>
    </source>
</evidence>
<dbReference type="SUPFAM" id="SSF54523">
    <property type="entry name" value="Pili subunits"/>
    <property type="match status" value="1"/>
</dbReference>
<comment type="caution">
    <text evidence="2">The sequence shown here is derived from an EMBL/GenBank/DDBJ whole genome shotgun (WGS) entry which is preliminary data.</text>
</comment>
<keyword evidence="1" id="KW-1133">Transmembrane helix</keyword>
<accession>A0A1F5P209</accession>
<protein>
    <recommendedName>
        <fullName evidence="4">General secretion pathway GspH domain-containing protein</fullName>
    </recommendedName>
</protein>
<organism evidence="2 3">
    <name type="scientific">Candidatus Doudnabacteria bacterium RIFCSPHIGHO2_01_FULL_49_9</name>
    <dbReference type="NCBI Taxonomy" id="1817827"/>
    <lineage>
        <taxon>Bacteria</taxon>
        <taxon>Candidatus Doudnaibacteriota</taxon>
    </lineage>
</organism>
<dbReference type="NCBIfam" id="TIGR02532">
    <property type="entry name" value="IV_pilin_GFxxxE"/>
    <property type="match status" value="1"/>
</dbReference>
<sequence>MNSSNKLTRGFTLFEVLMVLVIIGIISVTGSGYYTNIVKDLDLSVVAENIIFDLKAAQAKAMTGESGERWGVCFRNPSSGSDVYEIVSPASTCTESGSSTVKTTVYLQGATVFEVPAAGTTVSVVFNKITGATQSAVDQTIRIVLNNQPRTITITPIGRIY</sequence>
<dbReference type="AlphaFoldDB" id="A0A1F5P209"/>
<dbReference type="InterPro" id="IPR012902">
    <property type="entry name" value="N_methyl_site"/>
</dbReference>
<proteinExistence type="predicted"/>
<evidence type="ECO:0008006" key="4">
    <source>
        <dbReference type="Google" id="ProtNLM"/>
    </source>
</evidence>
<keyword evidence="1" id="KW-0812">Transmembrane</keyword>
<gene>
    <name evidence="2" type="ORF">A2846_00845</name>
</gene>
<name>A0A1F5P209_9BACT</name>
<evidence type="ECO:0000313" key="3">
    <source>
        <dbReference type="Proteomes" id="UP000176339"/>
    </source>
</evidence>
<keyword evidence="1" id="KW-0472">Membrane</keyword>
<dbReference type="InterPro" id="IPR045584">
    <property type="entry name" value="Pilin-like"/>
</dbReference>
<dbReference type="EMBL" id="MFEN01000033">
    <property type="protein sequence ID" value="OGE83922.1"/>
    <property type="molecule type" value="Genomic_DNA"/>
</dbReference>